<evidence type="ECO:0000313" key="3">
    <source>
        <dbReference type="Proteomes" id="UP000298213"/>
    </source>
</evidence>
<dbReference type="EMBL" id="SPDV01000002">
    <property type="protein sequence ID" value="TFI60046.1"/>
    <property type="molecule type" value="Genomic_DNA"/>
</dbReference>
<organism evidence="2 3">
    <name type="scientific">Sphingomonas parva</name>
    <dbReference type="NCBI Taxonomy" id="2555898"/>
    <lineage>
        <taxon>Bacteria</taxon>
        <taxon>Pseudomonadati</taxon>
        <taxon>Pseudomonadota</taxon>
        <taxon>Alphaproteobacteria</taxon>
        <taxon>Sphingomonadales</taxon>
        <taxon>Sphingomonadaceae</taxon>
        <taxon>Sphingomonas</taxon>
    </lineage>
</organism>
<dbReference type="Proteomes" id="UP000298213">
    <property type="component" value="Unassembled WGS sequence"/>
</dbReference>
<keyword evidence="3" id="KW-1185">Reference proteome</keyword>
<keyword evidence="1" id="KW-0732">Signal</keyword>
<dbReference type="SUPFAM" id="SSF48452">
    <property type="entry name" value="TPR-like"/>
    <property type="match status" value="1"/>
</dbReference>
<evidence type="ECO:0008006" key="4">
    <source>
        <dbReference type="Google" id="ProtNLM"/>
    </source>
</evidence>
<accession>A0A4Y8ZZ80</accession>
<sequence length="535" mass="59522">MSRNALLFPMLLAAFGSWSAQAAPRPAPTDDDIVVTADRVAKRSRWLKVETAHFVLYGIDTEKALVVRATELERFDSLLRTLTRVPNNEPGVLERLPVYLVRGRPSLNRLRRQYYPPRFYPTGYYSAAPSGVLLAVDVLLDESVRTRDDSRVSLFTEYARHFLLQHSRGNYLPAWYVDGFAFYMSATKFSGGRVEYGRAHESLARALVSEPWEPMERIISGRLNHGWMYSAQSLLLVHYIFARDERVAAFMRFLEAARGGARPVEAFTAAFDMDMDGLRAALKRHMTRATYVRAETPAAPSADALVATLPPSADQLLLDQAALRIGVPQRDRLDGMLSRARSVAAERRDGFSQRVLLHAAIDAGAPDADDKALDALIAASPADPELVYLKGMRHLTAGRDDPASRPAHYREARRWFARAYTLDPAYYPAMYRYAESLATEPSFISASTENILLGAVELAPQATQIRVTAALMLMLNDQPEQAARLLEAMPVSGRDPLSASIPSLLELARGGGRPSHQALLGSFREQALWRDLNCC</sequence>
<protein>
    <recommendedName>
        <fullName evidence="4">DUF1570 domain-containing protein</fullName>
    </recommendedName>
</protein>
<feature type="signal peptide" evidence="1">
    <location>
        <begin position="1"/>
        <end position="22"/>
    </location>
</feature>
<dbReference type="RefSeq" id="WP_135083201.1">
    <property type="nucleotide sequence ID" value="NZ_SPDV01000002.1"/>
</dbReference>
<dbReference type="AlphaFoldDB" id="A0A4Y8ZZ80"/>
<reference evidence="2 3" key="1">
    <citation type="submission" date="2019-03" db="EMBL/GenBank/DDBJ databases">
        <title>Genome sequence of Sphingomonas sp. 17J27-24.</title>
        <authorList>
            <person name="Kim M."/>
            <person name="Maeng S."/>
            <person name="Sathiyaraj S."/>
        </authorList>
    </citation>
    <scope>NUCLEOTIDE SEQUENCE [LARGE SCALE GENOMIC DNA]</scope>
    <source>
        <strain evidence="2 3">17J27-24</strain>
    </source>
</reference>
<evidence type="ECO:0000256" key="1">
    <source>
        <dbReference type="SAM" id="SignalP"/>
    </source>
</evidence>
<name>A0A4Y8ZZ80_9SPHN</name>
<proteinExistence type="predicted"/>
<evidence type="ECO:0000313" key="2">
    <source>
        <dbReference type="EMBL" id="TFI60046.1"/>
    </source>
</evidence>
<comment type="caution">
    <text evidence="2">The sequence shown here is derived from an EMBL/GenBank/DDBJ whole genome shotgun (WGS) entry which is preliminary data.</text>
</comment>
<dbReference type="InterPro" id="IPR011990">
    <property type="entry name" value="TPR-like_helical_dom_sf"/>
</dbReference>
<dbReference type="OrthoDB" id="5523615at2"/>
<dbReference type="Gene3D" id="1.25.40.10">
    <property type="entry name" value="Tetratricopeptide repeat domain"/>
    <property type="match status" value="1"/>
</dbReference>
<gene>
    <name evidence="2" type="ORF">E2493_02020</name>
</gene>
<feature type="chain" id="PRO_5021265668" description="DUF1570 domain-containing protein" evidence="1">
    <location>
        <begin position="23"/>
        <end position="535"/>
    </location>
</feature>